<sequence length="159" mass="17574">MRKSGVIALALIGLLFLGGTVLYYSKYRQSEAEFSQMTAQEHETRIKYGQAINEISMIQDSLNTIVLGEAPLLQGHAQSEVPLPPTVRDQVLGRISMLRAGLERTKERIQALDAKLKRNGVQISGLQKMIAGLKKSVAEREESIAQLNTQVQSLQTRVA</sequence>
<evidence type="ECO:0000313" key="2">
    <source>
        <dbReference type="EMBL" id="TMQ55553.1"/>
    </source>
</evidence>
<name>A0A538SVZ1_UNCEI</name>
<dbReference type="EMBL" id="VBOV01000252">
    <property type="protein sequence ID" value="TMQ55553.1"/>
    <property type="molecule type" value="Genomic_DNA"/>
</dbReference>
<dbReference type="AlphaFoldDB" id="A0A538SVZ1"/>
<feature type="non-terminal residue" evidence="2">
    <location>
        <position position="159"/>
    </location>
</feature>
<keyword evidence="1" id="KW-0175">Coiled coil</keyword>
<protein>
    <submittedName>
        <fullName evidence="2">Uncharacterized protein</fullName>
    </submittedName>
</protein>
<gene>
    <name evidence="2" type="ORF">E6K75_09310</name>
</gene>
<comment type="caution">
    <text evidence="2">The sequence shown here is derived from an EMBL/GenBank/DDBJ whole genome shotgun (WGS) entry which is preliminary data.</text>
</comment>
<feature type="coiled-coil region" evidence="1">
    <location>
        <begin position="95"/>
        <end position="157"/>
    </location>
</feature>
<proteinExistence type="predicted"/>
<dbReference type="Gene3D" id="1.20.5.340">
    <property type="match status" value="1"/>
</dbReference>
<evidence type="ECO:0000313" key="3">
    <source>
        <dbReference type="Proteomes" id="UP000320913"/>
    </source>
</evidence>
<evidence type="ECO:0000256" key="1">
    <source>
        <dbReference type="SAM" id="Coils"/>
    </source>
</evidence>
<organism evidence="2 3">
    <name type="scientific">Eiseniibacteriota bacterium</name>
    <dbReference type="NCBI Taxonomy" id="2212470"/>
    <lineage>
        <taxon>Bacteria</taxon>
        <taxon>Candidatus Eiseniibacteriota</taxon>
    </lineage>
</organism>
<reference evidence="2 3" key="1">
    <citation type="journal article" date="2019" name="Nat. Microbiol.">
        <title>Mediterranean grassland soil C-N compound turnover is dependent on rainfall and depth, and is mediated by genomically divergent microorganisms.</title>
        <authorList>
            <person name="Diamond S."/>
            <person name="Andeer P.F."/>
            <person name="Li Z."/>
            <person name="Crits-Christoph A."/>
            <person name="Burstein D."/>
            <person name="Anantharaman K."/>
            <person name="Lane K.R."/>
            <person name="Thomas B.C."/>
            <person name="Pan C."/>
            <person name="Northen T.R."/>
            <person name="Banfield J.F."/>
        </authorList>
    </citation>
    <scope>NUCLEOTIDE SEQUENCE [LARGE SCALE GENOMIC DNA]</scope>
    <source>
        <strain evidence="2">WS_5</strain>
    </source>
</reference>
<accession>A0A538SVZ1</accession>
<dbReference type="Proteomes" id="UP000320913">
    <property type="component" value="Unassembled WGS sequence"/>
</dbReference>